<dbReference type="SUPFAM" id="SSF46689">
    <property type="entry name" value="Homeodomain-like"/>
    <property type="match status" value="1"/>
</dbReference>
<organism evidence="2 3">
    <name type="scientific">Synaphobranchus kaupii</name>
    <name type="common">Kaup's arrowtooth eel</name>
    <dbReference type="NCBI Taxonomy" id="118154"/>
    <lineage>
        <taxon>Eukaryota</taxon>
        <taxon>Metazoa</taxon>
        <taxon>Chordata</taxon>
        <taxon>Craniata</taxon>
        <taxon>Vertebrata</taxon>
        <taxon>Euteleostomi</taxon>
        <taxon>Actinopterygii</taxon>
        <taxon>Neopterygii</taxon>
        <taxon>Teleostei</taxon>
        <taxon>Anguilliformes</taxon>
        <taxon>Synaphobranchidae</taxon>
        <taxon>Synaphobranchus</taxon>
    </lineage>
</organism>
<dbReference type="OrthoDB" id="3263820at2759"/>
<evidence type="ECO:0000313" key="3">
    <source>
        <dbReference type="Proteomes" id="UP001152622"/>
    </source>
</evidence>
<comment type="caution">
    <text evidence="2">The sequence shown here is derived from an EMBL/GenBank/DDBJ whole genome shotgun (WGS) entry which is preliminary data.</text>
</comment>
<protein>
    <recommendedName>
        <fullName evidence="1">Transposase Tc1-like domain-containing protein</fullName>
    </recommendedName>
</protein>
<dbReference type="AlphaFoldDB" id="A0A9Q1F9Y5"/>
<feature type="domain" description="Transposase Tc1-like" evidence="1">
    <location>
        <begin position="68"/>
        <end position="116"/>
    </location>
</feature>
<dbReference type="GO" id="GO:0006313">
    <property type="term" value="P:DNA transposition"/>
    <property type="evidence" value="ECO:0007669"/>
    <property type="project" value="InterPro"/>
</dbReference>
<dbReference type="Pfam" id="PF13384">
    <property type="entry name" value="HTH_23"/>
    <property type="match status" value="1"/>
</dbReference>
<dbReference type="InterPro" id="IPR036388">
    <property type="entry name" value="WH-like_DNA-bd_sf"/>
</dbReference>
<dbReference type="InterPro" id="IPR002492">
    <property type="entry name" value="Transposase_Tc1-like"/>
</dbReference>
<name>A0A9Q1F9Y5_SYNKA</name>
<dbReference type="Proteomes" id="UP001152622">
    <property type="component" value="Chromosome 7"/>
</dbReference>
<accession>A0A9Q1F9Y5</accession>
<dbReference type="Pfam" id="PF01498">
    <property type="entry name" value="HTH_Tnp_Tc3_2"/>
    <property type="match status" value="1"/>
</dbReference>
<keyword evidence="3" id="KW-1185">Reference proteome</keyword>
<proteinExistence type="predicted"/>
<dbReference type="Gene3D" id="1.10.10.10">
    <property type="entry name" value="Winged helix-like DNA-binding domain superfamily/Winged helix DNA-binding domain"/>
    <property type="match status" value="2"/>
</dbReference>
<evidence type="ECO:0000313" key="2">
    <source>
        <dbReference type="EMBL" id="KAJ8353878.1"/>
    </source>
</evidence>
<dbReference type="InterPro" id="IPR009057">
    <property type="entry name" value="Homeodomain-like_sf"/>
</dbReference>
<dbReference type="GO" id="GO:0003677">
    <property type="term" value="F:DNA binding"/>
    <property type="evidence" value="ECO:0007669"/>
    <property type="project" value="InterPro"/>
</dbReference>
<sequence>MRTKVSMSVKQAIMKLKNENKTIRDIAEAVDLPKSTVWNIVKKQERTGELRNGKPSGRPRKTTVVDDQKILSIVKKKPFSTVEEIKNTLQDTGVDVSATTIKRRLQQHNYRWVTARPPLCYDQE</sequence>
<dbReference type="GO" id="GO:0015074">
    <property type="term" value="P:DNA integration"/>
    <property type="evidence" value="ECO:0007669"/>
    <property type="project" value="InterPro"/>
</dbReference>
<evidence type="ECO:0000259" key="1">
    <source>
        <dbReference type="Pfam" id="PF01498"/>
    </source>
</evidence>
<gene>
    <name evidence="2" type="ORF">SKAU_G00214450</name>
</gene>
<dbReference type="EMBL" id="JAINUF010000007">
    <property type="protein sequence ID" value="KAJ8353878.1"/>
    <property type="molecule type" value="Genomic_DNA"/>
</dbReference>
<reference evidence="2" key="1">
    <citation type="journal article" date="2023" name="Science">
        <title>Genome structures resolve the early diversification of teleost fishes.</title>
        <authorList>
            <person name="Parey E."/>
            <person name="Louis A."/>
            <person name="Montfort J."/>
            <person name="Bouchez O."/>
            <person name="Roques C."/>
            <person name="Iampietro C."/>
            <person name="Lluch J."/>
            <person name="Castinel A."/>
            <person name="Donnadieu C."/>
            <person name="Desvignes T."/>
            <person name="Floi Bucao C."/>
            <person name="Jouanno E."/>
            <person name="Wen M."/>
            <person name="Mejri S."/>
            <person name="Dirks R."/>
            <person name="Jansen H."/>
            <person name="Henkel C."/>
            <person name="Chen W.J."/>
            <person name="Zahm M."/>
            <person name="Cabau C."/>
            <person name="Klopp C."/>
            <person name="Thompson A.W."/>
            <person name="Robinson-Rechavi M."/>
            <person name="Braasch I."/>
            <person name="Lecointre G."/>
            <person name="Bobe J."/>
            <person name="Postlethwait J.H."/>
            <person name="Berthelot C."/>
            <person name="Roest Crollius H."/>
            <person name="Guiguen Y."/>
        </authorList>
    </citation>
    <scope>NUCLEOTIDE SEQUENCE</scope>
    <source>
        <strain evidence="2">WJC10195</strain>
    </source>
</reference>